<proteinExistence type="predicted"/>
<dbReference type="EMBL" id="CAICTM010000025">
    <property type="protein sequence ID" value="CAB9497741.1"/>
    <property type="molecule type" value="Genomic_DNA"/>
</dbReference>
<dbReference type="Proteomes" id="UP001153069">
    <property type="component" value="Unassembled WGS sequence"/>
</dbReference>
<dbReference type="Gene3D" id="2.40.50.100">
    <property type="match status" value="1"/>
</dbReference>
<dbReference type="InterPro" id="IPR011053">
    <property type="entry name" value="Single_hybrid_motif"/>
</dbReference>
<dbReference type="SUPFAM" id="SSF51230">
    <property type="entry name" value="Single hybrid motif"/>
    <property type="match status" value="1"/>
</dbReference>
<name>A0A9N8H1X0_9STRA</name>
<dbReference type="OrthoDB" id="43735at2759"/>
<accession>A0A9N8H1X0</accession>
<dbReference type="AlphaFoldDB" id="A0A9N8H1X0"/>
<gene>
    <name evidence="1" type="ORF">SEMRO_25_G016840.1</name>
</gene>
<organism evidence="1 2">
    <name type="scientific">Seminavis robusta</name>
    <dbReference type="NCBI Taxonomy" id="568900"/>
    <lineage>
        <taxon>Eukaryota</taxon>
        <taxon>Sar</taxon>
        <taxon>Stramenopiles</taxon>
        <taxon>Ochrophyta</taxon>
        <taxon>Bacillariophyta</taxon>
        <taxon>Bacillariophyceae</taxon>
        <taxon>Bacillariophycidae</taxon>
        <taxon>Naviculales</taxon>
        <taxon>Naviculaceae</taxon>
        <taxon>Seminavis</taxon>
    </lineage>
</organism>
<reference evidence="1" key="1">
    <citation type="submission" date="2020-06" db="EMBL/GenBank/DDBJ databases">
        <authorList>
            <consortium name="Plant Systems Biology data submission"/>
        </authorList>
    </citation>
    <scope>NUCLEOTIDE SEQUENCE</scope>
    <source>
        <strain evidence="1">D6</strain>
    </source>
</reference>
<sequence length="118" mass="13464">MIRRTLALLSKRMTIPRLSPTHTQARITEFLVKQGDSVEPYDTVFIVDCSPDFITPGFRDSPDQIVSMIIENQEDGVIQELQTKLIGQWLDVDTPIGIIHDGDDDTDGDWTWQAYKNE</sequence>
<keyword evidence="2" id="KW-1185">Reference proteome</keyword>
<protein>
    <submittedName>
        <fullName evidence="1">Uncharacterized protein</fullName>
    </submittedName>
</protein>
<evidence type="ECO:0000313" key="2">
    <source>
        <dbReference type="Proteomes" id="UP001153069"/>
    </source>
</evidence>
<comment type="caution">
    <text evidence="1">The sequence shown here is derived from an EMBL/GenBank/DDBJ whole genome shotgun (WGS) entry which is preliminary data.</text>
</comment>
<evidence type="ECO:0000313" key="1">
    <source>
        <dbReference type="EMBL" id="CAB9497741.1"/>
    </source>
</evidence>